<evidence type="ECO:0000256" key="5">
    <source>
        <dbReference type="ARBA" id="ARBA00024416"/>
    </source>
</evidence>
<evidence type="ECO:0000256" key="6">
    <source>
        <dbReference type="ARBA" id="ARBA00030025"/>
    </source>
</evidence>
<dbReference type="Pfam" id="PF10093">
    <property type="entry name" value="EarP"/>
    <property type="match status" value="1"/>
</dbReference>
<protein>
    <recommendedName>
        <fullName evidence="5">Protein-arginine rhamnosyltransferase</fullName>
    </recommendedName>
    <alternativeName>
        <fullName evidence="6">EF-P arginine rhamnosyltransferase</fullName>
    </alternativeName>
</protein>
<keyword evidence="1" id="KW-0328">Glycosyltransferase</keyword>
<evidence type="ECO:0000313" key="9">
    <source>
        <dbReference type="Proteomes" id="UP001334732"/>
    </source>
</evidence>
<keyword evidence="8" id="KW-0251">Elongation factor</keyword>
<keyword evidence="8" id="KW-0648">Protein biosynthesis</keyword>
<comment type="catalytic activity">
    <reaction evidence="7">
        <text>dTDP-beta-L-rhamnose + L-arginyl-[protein] = N(omega)-(alpha-L-rhamnosyl)-L-arginyl-[protein] + dTDP + H(+)</text>
        <dbReference type="Rhea" id="RHEA:66692"/>
        <dbReference type="Rhea" id="RHEA-COMP:10532"/>
        <dbReference type="Rhea" id="RHEA-COMP:17096"/>
        <dbReference type="ChEBI" id="CHEBI:15378"/>
        <dbReference type="ChEBI" id="CHEBI:29965"/>
        <dbReference type="ChEBI" id="CHEBI:57510"/>
        <dbReference type="ChEBI" id="CHEBI:58369"/>
        <dbReference type="ChEBI" id="CHEBI:167445"/>
    </reaction>
    <physiologicalReaction direction="left-to-right" evidence="7">
        <dbReference type="Rhea" id="RHEA:66693"/>
    </physiologicalReaction>
</comment>
<sequence>MRVSWDIFCNVIDNYGDIGVAWRLARGLARDGDRDVRLWVDDLRAFRRIWPAIDPAADAQACAGVTVRAWREPFAAVEPAQVVVEAFGCALPGVYLETMARRSPAPVWINLEYLSAEAWVEAHHGLPSPHPRLALTKFFFFPGYTPATGGLLVEPDLAQRRAAFLDAGRAEFWRALGLGALVAGELRVSLFAYENPALAGLLDAWAAGPQPVTCLVPEGRIVPQLAAWLGVPTAEAGERFRRGALELRILPFTDQDAYDRLLWACDLNFVRGEDSCVRAQWAGRPLVWQAYPQAEGAHADKLEALLARYVHGLGRAAAAAVGGLWRHWNGLAPAPDPASCWVAWRAQQAAIEQQAAAWLDALGQAGSLTEKLVEFAENRLK</sequence>
<evidence type="ECO:0000256" key="7">
    <source>
        <dbReference type="ARBA" id="ARBA00048472"/>
    </source>
</evidence>
<reference evidence="8 9" key="1">
    <citation type="submission" date="2023-12" db="EMBL/GenBank/DDBJ databases">
        <title>Thiobacillus sedimentum sp. nov., a chemolithoautotrophic sulfur-oxidizing bacterium isolated from freshwater sediment.</title>
        <authorList>
            <person name="Luo J."/>
            <person name="Dai C."/>
        </authorList>
    </citation>
    <scope>NUCLEOTIDE SEQUENCE [LARGE SCALE GENOMIC DNA]</scope>
    <source>
        <strain evidence="8 9">SCUT-2</strain>
    </source>
</reference>
<organism evidence="8 9">
    <name type="scientific">Thiobacillus sedimenti</name>
    <dbReference type="NCBI Taxonomy" id="3110231"/>
    <lineage>
        <taxon>Bacteria</taxon>
        <taxon>Pseudomonadati</taxon>
        <taxon>Pseudomonadota</taxon>
        <taxon>Betaproteobacteria</taxon>
        <taxon>Nitrosomonadales</taxon>
        <taxon>Thiobacillaceae</taxon>
        <taxon>Thiobacillus</taxon>
    </lineage>
</organism>
<dbReference type="Proteomes" id="UP001334732">
    <property type="component" value="Chromosome"/>
</dbReference>
<dbReference type="RefSeq" id="WP_324780645.1">
    <property type="nucleotide sequence ID" value="NZ_CP141769.1"/>
</dbReference>
<dbReference type="InterPro" id="IPR016633">
    <property type="entry name" value="EarP"/>
</dbReference>
<dbReference type="PIRSF" id="PIRSF015557">
    <property type="entry name" value="UCP015557"/>
    <property type="match status" value="1"/>
</dbReference>
<name>A0ABZ1CM40_9PROT</name>
<evidence type="ECO:0000256" key="3">
    <source>
        <dbReference type="ARBA" id="ARBA00024303"/>
    </source>
</evidence>
<comment type="function">
    <text evidence="3">Protein-arginine rhamnosyltransferase that catalyzes the transfer of a single rhamnose to elongation factor P (EF-P) on 'Lys-32', a modification required for EF-P-dependent rescue of polyproline stalled ribosomes.</text>
</comment>
<evidence type="ECO:0000256" key="1">
    <source>
        <dbReference type="ARBA" id="ARBA00022676"/>
    </source>
</evidence>
<evidence type="ECO:0000256" key="4">
    <source>
        <dbReference type="ARBA" id="ARBA00024346"/>
    </source>
</evidence>
<keyword evidence="9" id="KW-1185">Reference proteome</keyword>
<accession>A0ABZ1CM40</accession>
<dbReference type="GO" id="GO:0003746">
    <property type="term" value="F:translation elongation factor activity"/>
    <property type="evidence" value="ECO:0007669"/>
    <property type="project" value="UniProtKB-KW"/>
</dbReference>
<gene>
    <name evidence="8" type="primary">earP</name>
    <name evidence="8" type="ORF">VA613_04400</name>
</gene>
<keyword evidence="2" id="KW-0808">Transferase</keyword>
<evidence type="ECO:0000256" key="2">
    <source>
        <dbReference type="ARBA" id="ARBA00022679"/>
    </source>
</evidence>
<dbReference type="NCBIfam" id="TIGR03837">
    <property type="entry name" value="efp_Arg_rhamno"/>
    <property type="match status" value="1"/>
</dbReference>
<proteinExistence type="inferred from homology"/>
<comment type="similarity">
    <text evidence="4">Belongs to the glycosyltransferase 104 family.</text>
</comment>
<dbReference type="EMBL" id="CP141769">
    <property type="protein sequence ID" value="WRS40115.1"/>
    <property type="molecule type" value="Genomic_DNA"/>
</dbReference>
<evidence type="ECO:0000313" key="8">
    <source>
        <dbReference type="EMBL" id="WRS40115.1"/>
    </source>
</evidence>